<accession>A0A2G8RJ47</accession>
<evidence type="ECO:0000313" key="2">
    <source>
        <dbReference type="Proteomes" id="UP000231259"/>
    </source>
</evidence>
<comment type="caution">
    <text evidence="1">The sequence shown here is derived from an EMBL/GenBank/DDBJ whole genome shotgun (WGS) entry which is preliminary data.</text>
</comment>
<sequence length="32" mass="3586">MPDQVGVKHANQFAWLLAAESNNREAFALIPF</sequence>
<gene>
    <name evidence="1" type="ORF">P775_03480</name>
</gene>
<dbReference type="AlphaFoldDB" id="A0A2G8RJ47"/>
<protein>
    <submittedName>
        <fullName evidence="1">Uncharacterized protein</fullName>
    </submittedName>
</protein>
<evidence type="ECO:0000313" key="1">
    <source>
        <dbReference type="EMBL" id="PIL21626.1"/>
    </source>
</evidence>
<keyword evidence="2" id="KW-1185">Reference proteome</keyword>
<name>A0A2G8RJ47_9RHOB</name>
<dbReference type="Proteomes" id="UP000231259">
    <property type="component" value="Unassembled WGS sequence"/>
</dbReference>
<reference evidence="1 2" key="1">
    <citation type="submission" date="2013-09" db="EMBL/GenBank/DDBJ databases">
        <title>Genome sequencing of Phaeobacter antarcticus sp. nov. SM1211.</title>
        <authorList>
            <person name="Zhang X.-Y."/>
            <person name="Liu C."/>
            <person name="Chen X.-L."/>
            <person name="Xie B.-B."/>
            <person name="Qin Q.-L."/>
            <person name="Rong J.-C."/>
            <person name="Zhang Y.-Z."/>
        </authorList>
    </citation>
    <scope>NUCLEOTIDE SEQUENCE [LARGE SCALE GENOMIC DNA]</scope>
    <source>
        <strain evidence="1 2">SM1211</strain>
    </source>
</reference>
<proteinExistence type="predicted"/>
<organism evidence="1 2">
    <name type="scientific">Puniceibacterium antarcticum</name>
    <dbReference type="NCBI Taxonomy" id="1206336"/>
    <lineage>
        <taxon>Bacteria</taxon>
        <taxon>Pseudomonadati</taxon>
        <taxon>Pseudomonadota</taxon>
        <taxon>Alphaproteobacteria</taxon>
        <taxon>Rhodobacterales</taxon>
        <taxon>Paracoccaceae</taxon>
        <taxon>Puniceibacterium</taxon>
    </lineage>
</organism>
<dbReference type="EMBL" id="AWWI01000028">
    <property type="protein sequence ID" value="PIL21626.1"/>
    <property type="molecule type" value="Genomic_DNA"/>
</dbReference>